<feature type="compositionally biased region" description="Basic and acidic residues" evidence="1">
    <location>
        <begin position="324"/>
        <end position="345"/>
    </location>
</feature>
<feature type="region of interest" description="Disordered" evidence="1">
    <location>
        <begin position="293"/>
        <end position="415"/>
    </location>
</feature>
<keyword evidence="2" id="KW-0812">Transmembrane</keyword>
<evidence type="ECO:0000256" key="2">
    <source>
        <dbReference type="SAM" id="Phobius"/>
    </source>
</evidence>
<proteinExistence type="predicted"/>
<evidence type="ECO:0000256" key="1">
    <source>
        <dbReference type="SAM" id="MobiDB-lite"/>
    </source>
</evidence>
<dbReference type="InterPro" id="IPR021836">
    <property type="entry name" value="DUF3429"/>
</dbReference>
<feature type="transmembrane region" description="Helical" evidence="2">
    <location>
        <begin position="237"/>
        <end position="255"/>
    </location>
</feature>
<organism evidence="3 4">
    <name type="scientific">Phaeoacremonium minimum (strain UCR-PA7)</name>
    <name type="common">Esca disease fungus</name>
    <name type="synonym">Togninia minima</name>
    <dbReference type="NCBI Taxonomy" id="1286976"/>
    <lineage>
        <taxon>Eukaryota</taxon>
        <taxon>Fungi</taxon>
        <taxon>Dikarya</taxon>
        <taxon>Ascomycota</taxon>
        <taxon>Pezizomycotina</taxon>
        <taxon>Sordariomycetes</taxon>
        <taxon>Sordariomycetidae</taxon>
        <taxon>Togniniales</taxon>
        <taxon>Togniniaceae</taxon>
        <taxon>Phaeoacremonium</taxon>
    </lineage>
</organism>
<dbReference type="RefSeq" id="XP_007919150.1">
    <property type="nucleotide sequence ID" value="XM_007920959.1"/>
</dbReference>
<dbReference type="AlphaFoldDB" id="R8B9T1"/>
<dbReference type="Pfam" id="PF11911">
    <property type="entry name" value="DUF3429"/>
    <property type="match status" value="1"/>
</dbReference>
<feature type="compositionally biased region" description="Basic and acidic residues" evidence="1">
    <location>
        <begin position="293"/>
        <end position="314"/>
    </location>
</feature>
<evidence type="ECO:0000313" key="4">
    <source>
        <dbReference type="Proteomes" id="UP000014074"/>
    </source>
</evidence>
<feature type="transmembrane region" description="Helical" evidence="2">
    <location>
        <begin position="193"/>
        <end position="217"/>
    </location>
</feature>
<dbReference type="PANTHER" id="PTHR15887">
    <property type="entry name" value="TRANSMEMBRANE PROTEIN 69"/>
    <property type="match status" value="1"/>
</dbReference>
<keyword evidence="2" id="KW-0472">Membrane</keyword>
<dbReference type="OrthoDB" id="194289at2759"/>
<sequence length="415" mass="46573">MRANLPALSKVQRSRYATIPDKRDVEFEKETAKKKIEARPDEVSTQSSVRHVFEEASSAGEGVKKDEQDVLKGVKQDLETVKDTFALKTVPPLSYALGIAGTVPYLVTSIATVYLGWDLNTDWPSQSQLLNHIMISPETAQRWLDLLEPIQLSYGAVIISFLGAIHWGLEYAEKTPSLARTRFRYAMGVIAPAVAWPTLLMPVQFALTAQFLAFTALYGADTRATYRGWAPPWYGTYRFVLTFIVGGAILISLIGREKIGADRPRLSNLREKLHKTGTESEKYVNWEKLEQEEKERIKKEKEEEEKRKKEEEKKNKKKSKGKKGGKEGDKAEASKDDGKESKKEDGSEEQQDEGDEESKDSGDEDKGGDQDKDEDGGEDDKKEDDKDDQNKGEGGDKEEKKDKGGDGDKKQKTSK</sequence>
<dbReference type="EMBL" id="KB933362">
    <property type="protein sequence ID" value="EON96069.1"/>
    <property type="molecule type" value="Genomic_DNA"/>
</dbReference>
<feature type="compositionally biased region" description="Acidic residues" evidence="1">
    <location>
        <begin position="346"/>
        <end position="358"/>
    </location>
</feature>
<keyword evidence="4" id="KW-1185">Reference proteome</keyword>
<dbReference type="GeneID" id="19329297"/>
<evidence type="ECO:0000313" key="3">
    <source>
        <dbReference type="EMBL" id="EON96069.1"/>
    </source>
</evidence>
<protein>
    <submittedName>
        <fullName evidence="3">Putative mitochondrial inner membrane protein 1 protein</fullName>
    </submittedName>
</protein>
<keyword evidence="2" id="KW-1133">Transmembrane helix</keyword>
<dbReference type="HOGENOM" id="CLU_045137_0_0_1"/>
<dbReference type="PANTHER" id="PTHR15887:SF1">
    <property type="entry name" value="TRANSMEMBRANE PROTEIN 69"/>
    <property type="match status" value="1"/>
</dbReference>
<feature type="compositionally biased region" description="Basic and acidic residues" evidence="1">
    <location>
        <begin position="359"/>
        <end position="370"/>
    </location>
</feature>
<reference evidence="4" key="1">
    <citation type="journal article" date="2013" name="Genome Announc.">
        <title>Draft genome sequence of the ascomycete Phaeoacremonium aleophilum strain UCR-PA7, a causal agent of the esca disease complex in grapevines.</title>
        <authorList>
            <person name="Blanco-Ulate B."/>
            <person name="Rolshausen P."/>
            <person name="Cantu D."/>
        </authorList>
    </citation>
    <scope>NUCLEOTIDE SEQUENCE [LARGE SCALE GENOMIC DNA]</scope>
    <source>
        <strain evidence="4">UCR-PA7</strain>
    </source>
</reference>
<dbReference type="eggNOG" id="ENOG502RY8Z">
    <property type="taxonomic scope" value="Eukaryota"/>
</dbReference>
<name>R8B9T1_PHAM7</name>
<dbReference type="Proteomes" id="UP000014074">
    <property type="component" value="Unassembled WGS sequence"/>
</dbReference>
<feature type="transmembrane region" description="Helical" evidence="2">
    <location>
        <begin position="95"/>
        <end position="117"/>
    </location>
</feature>
<feature type="transmembrane region" description="Helical" evidence="2">
    <location>
        <begin position="152"/>
        <end position="172"/>
    </location>
</feature>
<gene>
    <name evidence="3" type="ORF">UCRPA7_8446</name>
</gene>
<accession>R8B9T1</accession>
<dbReference type="KEGG" id="tmn:UCRPA7_8446"/>
<feature type="compositionally biased region" description="Basic and acidic residues" evidence="1">
    <location>
        <begin position="379"/>
        <end position="415"/>
    </location>
</feature>